<accession>A0AAU6SES2</accession>
<dbReference type="GO" id="GO:0006508">
    <property type="term" value="P:proteolysis"/>
    <property type="evidence" value="ECO:0007669"/>
    <property type="project" value="InterPro"/>
</dbReference>
<dbReference type="EMBL" id="CP151632">
    <property type="protein sequence ID" value="WZO35322.1"/>
    <property type="molecule type" value="Genomic_DNA"/>
</dbReference>
<proteinExistence type="predicted"/>
<protein>
    <submittedName>
        <fullName evidence="3">D-alanyl-D-alanine carboxypeptidase</fullName>
    </submittedName>
</protein>
<organism evidence="3">
    <name type="scientific">Microbacterium sp. LWS13-1.2</name>
    <dbReference type="NCBI Taxonomy" id="3135264"/>
    <lineage>
        <taxon>Bacteria</taxon>
        <taxon>Bacillati</taxon>
        <taxon>Actinomycetota</taxon>
        <taxon>Actinomycetes</taxon>
        <taxon>Micrococcales</taxon>
        <taxon>Microbacteriaceae</taxon>
        <taxon>Microbacterium</taxon>
    </lineage>
</organism>
<evidence type="ECO:0000259" key="2">
    <source>
        <dbReference type="Pfam" id="PF00768"/>
    </source>
</evidence>
<dbReference type="SUPFAM" id="SSF56601">
    <property type="entry name" value="beta-lactamase/transpeptidase-like"/>
    <property type="match status" value="1"/>
</dbReference>
<dbReference type="AlphaFoldDB" id="A0AAU6SES2"/>
<evidence type="ECO:0000313" key="3">
    <source>
        <dbReference type="EMBL" id="WZO35322.1"/>
    </source>
</evidence>
<evidence type="ECO:0000256" key="1">
    <source>
        <dbReference type="SAM" id="Phobius"/>
    </source>
</evidence>
<dbReference type="RefSeq" id="WP_349426161.1">
    <property type="nucleotide sequence ID" value="NZ_CP151632.1"/>
</dbReference>
<keyword evidence="1" id="KW-0812">Transmembrane</keyword>
<keyword evidence="3" id="KW-0645">Protease</keyword>
<keyword evidence="3" id="KW-0378">Hydrolase</keyword>
<feature type="transmembrane region" description="Helical" evidence="1">
    <location>
        <begin position="44"/>
        <end position="64"/>
    </location>
</feature>
<feature type="domain" description="Peptidase S11 D-alanyl-D-alanine carboxypeptidase A N-terminal" evidence="2">
    <location>
        <begin position="119"/>
        <end position="316"/>
    </location>
</feature>
<keyword evidence="3" id="KW-0121">Carboxypeptidase</keyword>
<sequence length="452" mass="47119">MTTDQQTPDELSEFADLMRREEEFPGRGYGVDPRVRRARRRRGWIITAVVFALLLGGSGTYIGWALTAPLAAPDAVVSSTPVGAAPASATLAFPSQGAAAISVSGGDAYLGPTASGIWATSGTDEARAMASLTKLITAMVILDAKPLADANDPGPTITFDKADHDLYDEYYVMGATIARMPTGSTMSLRDALATMLIPSASNYAEAVSTWAFGSQGAFLDAARRWLSAHGLTGTTIVEPTGISSRNTSTPADLLTIGKLAIAHPAIASIAATPSLSLPGPGGMSNTNTLLGVNGITGLKTGNLGEDSYNLLYSATLDVGATEPLTVVGVALGGATRDSVNRDVIRTLDSIRAGFQHVPLVSEGREVGSFSTPWGSTARIVVADDASIFTWSDTPITATMTTTTPKTYEDGEIVGSITWTAGPNTTTVPLEVDGTIIPPTEWWRLTHPSELGD</sequence>
<dbReference type="Gene3D" id="3.40.710.10">
    <property type="entry name" value="DD-peptidase/beta-lactamase superfamily"/>
    <property type="match status" value="1"/>
</dbReference>
<keyword evidence="1" id="KW-0472">Membrane</keyword>
<dbReference type="InterPro" id="IPR012338">
    <property type="entry name" value="Beta-lactam/transpept-like"/>
</dbReference>
<gene>
    <name evidence="3" type="ORF">MRBLWS13_003021</name>
</gene>
<dbReference type="InterPro" id="IPR001967">
    <property type="entry name" value="Peptidase_S11_N"/>
</dbReference>
<dbReference type="Pfam" id="PF00768">
    <property type="entry name" value="Peptidase_S11"/>
    <property type="match status" value="1"/>
</dbReference>
<name>A0AAU6SES2_9MICO</name>
<keyword evidence="1" id="KW-1133">Transmembrane helix</keyword>
<reference evidence="3" key="1">
    <citation type="submission" date="2024-04" db="EMBL/GenBank/DDBJ databases">
        <authorList>
            <person name="Roder T."/>
            <person name="Oberhansli S."/>
            <person name="Kreuzer M."/>
        </authorList>
    </citation>
    <scope>NUCLEOTIDE SEQUENCE</scope>
    <source>
        <strain evidence="3">LWS13-1.2</strain>
    </source>
</reference>
<dbReference type="GO" id="GO:0009002">
    <property type="term" value="F:serine-type D-Ala-D-Ala carboxypeptidase activity"/>
    <property type="evidence" value="ECO:0007669"/>
    <property type="project" value="InterPro"/>
</dbReference>